<comment type="caution">
    <text evidence="2">The sequence shown here is derived from an EMBL/GenBank/DDBJ whole genome shotgun (WGS) entry which is preliminary data.</text>
</comment>
<reference evidence="2 3" key="1">
    <citation type="submission" date="2019-09" db="EMBL/GenBank/DDBJ databases">
        <title>Bird 10,000 Genomes (B10K) Project - Family phase.</title>
        <authorList>
            <person name="Zhang G."/>
        </authorList>
    </citation>
    <scope>NUCLEOTIDE SEQUENCE [LARGE SCALE GENOMIC DNA]</scope>
    <source>
        <strain evidence="2">B10K-DU-001-49</strain>
        <tissue evidence="2">Muscle</tissue>
    </source>
</reference>
<proteinExistence type="predicted"/>
<organism evidence="2 3">
    <name type="scientific">Rhipidura dahli</name>
    <dbReference type="NCBI Taxonomy" id="667186"/>
    <lineage>
        <taxon>Eukaryota</taxon>
        <taxon>Metazoa</taxon>
        <taxon>Chordata</taxon>
        <taxon>Craniata</taxon>
        <taxon>Vertebrata</taxon>
        <taxon>Euteleostomi</taxon>
        <taxon>Archelosauria</taxon>
        <taxon>Archosauria</taxon>
        <taxon>Dinosauria</taxon>
        <taxon>Saurischia</taxon>
        <taxon>Theropoda</taxon>
        <taxon>Coelurosauria</taxon>
        <taxon>Aves</taxon>
        <taxon>Neognathae</taxon>
        <taxon>Neoaves</taxon>
        <taxon>Telluraves</taxon>
        <taxon>Australaves</taxon>
        <taxon>Passeriformes</taxon>
        <taxon>Rhipiduridae</taxon>
        <taxon>Rhipidura</taxon>
    </lineage>
</organism>
<feature type="compositionally biased region" description="Polar residues" evidence="1">
    <location>
        <begin position="47"/>
        <end position="57"/>
    </location>
</feature>
<sequence>NDPDDLDLHGNDPDDLRPGPRRPRGAPGPGRPCKETFGVFYHESDADTATATSPPWM</sequence>
<keyword evidence="3" id="KW-1185">Reference proteome</keyword>
<dbReference type="Proteomes" id="UP000561178">
    <property type="component" value="Unassembled WGS sequence"/>
</dbReference>
<evidence type="ECO:0000313" key="2">
    <source>
        <dbReference type="EMBL" id="NXI85463.1"/>
    </source>
</evidence>
<feature type="region of interest" description="Disordered" evidence="1">
    <location>
        <begin position="1"/>
        <end position="57"/>
    </location>
</feature>
<accession>A0A7K9WLL2</accession>
<dbReference type="EMBL" id="VXAC01006513">
    <property type="protein sequence ID" value="NXI85463.1"/>
    <property type="molecule type" value="Genomic_DNA"/>
</dbReference>
<gene>
    <name evidence="2" type="primary">Ephb4</name>
    <name evidence="2" type="ORF">RHIDAH_R15485</name>
</gene>
<dbReference type="SUPFAM" id="SSF49785">
    <property type="entry name" value="Galactose-binding domain-like"/>
    <property type="match status" value="1"/>
</dbReference>
<evidence type="ECO:0000256" key="1">
    <source>
        <dbReference type="SAM" id="MobiDB-lite"/>
    </source>
</evidence>
<dbReference type="AlphaFoldDB" id="A0A7K9WLL2"/>
<feature type="compositionally biased region" description="Basic and acidic residues" evidence="1">
    <location>
        <begin position="1"/>
        <end position="18"/>
    </location>
</feature>
<dbReference type="InterPro" id="IPR008979">
    <property type="entry name" value="Galactose-bd-like_sf"/>
</dbReference>
<name>A0A7K9WLL2_9PASS</name>
<feature type="non-terminal residue" evidence="2">
    <location>
        <position position="57"/>
    </location>
</feature>
<protein>
    <submittedName>
        <fullName evidence="2">EPHB4 protein</fullName>
    </submittedName>
</protein>
<evidence type="ECO:0000313" key="3">
    <source>
        <dbReference type="Proteomes" id="UP000561178"/>
    </source>
</evidence>
<feature type="non-terminal residue" evidence="2">
    <location>
        <position position="1"/>
    </location>
</feature>